<organism evidence="1 2">
    <name type="scientific">Nitrosomonas nitrosa</name>
    <dbReference type="NCBI Taxonomy" id="52442"/>
    <lineage>
        <taxon>Bacteria</taxon>
        <taxon>Pseudomonadati</taxon>
        <taxon>Pseudomonadota</taxon>
        <taxon>Betaproteobacteria</taxon>
        <taxon>Nitrosomonadales</taxon>
        <taxon>Nitrosomonadaceae</taxon>
        <taxon>Nitrosomonas</taxon>
    </lineage>
</organism>
<comment type="caution">
    <text evidence="1">The sequence shown here is derived from an EMBL/GenBank/DDBJ whole genome shotgun (WGS) entry which is preliminary data.</text>
</comment>
<dbReference type="EMBL" id="CAJNAP010000054">
    <property type="protein sequence ID" value="CAE6517171.1"/>
    <property type="molecule type" value="Genomic_DNA"/>
</dbReference>
<reference evidence="1" key="1">
    <citation type="submission" date="2021-02" db="EMBL/GenBank/DDBJ databases">
        <authorList>
            <person name="Han P."/>
        </authorList>
    </citation>
    <scope>NUCLEOTIDE SEQUENCE</scope>
    <source>
        <strain evidence="1">Nitrosomonas nitrosa 18-3D</strain>
    </source>
</reference>
<evidence type="ECO:0000313" key="1">
    <source>
        <dbReference type="EMBL" id="CAE6517171.1"/>
    </source>
</evidence>
<accession>A0A8H8Z1P2</accession>
<protein>
    <submittedName>
        <fullName evidence="1">Uncharacterized protein</fullName>
    </submittedName>
</protein>
<sequence length="43" mass="4905">MMTGCAHGYCLMENHYPLITYTFNGNLSGEHTPPVQWRLYSGI</sequence>
<dbReference type="AlphaFoldDB" id="A0A8H8Z1P2"/>
<evidence type="ECO:0000313" key="2">
    <source>
        <dbReference type="Proteomes" id="UP000601736"/>
    </source>
</evidence>
<gene>
    <name evidence="1" type="ORF">NMYAN_80003</name>
</gene>
<dbReference type="Proteomes" id="UP000601736">
    <property type="component" value="Unassembled WGS sequence"/>
</dbReference>
<name>A0A8H8Z1P2_9PROT</name>
<proteinExistence type="predicted"/>